<reference evidence="3" key="1">
    <citation type="submission" date="2017-12" db="EMBL/GenBank/DDBJ databases">
        <authorList>
            <consortium name="DOE Joint Genome Institute"/>
            <person name="Mondo S.J."/>
            <person name="Kjaerbolling I."/>
            <person name="Vesth T.C."/>
            <person name="Frisvad J.C."/>
            <person name="Nybo J.L."/>
            <person name="Theobald S."/>
            <person name="Kuo A."/>
            <person name="Bowyer P."/>
            <person name="Matsuda Y."/>
            <person name="Lyhne E.K."/>
            <person name="Kogle M.E."/>
            <person name="Clum A."/>
            <person name="Lipzen A."/>
            <person name="Salamov A."/>
            <person name="Ngan C.Y."/>
            <person name="Daum C."/>
            <person name="Chiniquy J."/>
            <person name="Barry K."/>
            <person name="LaButti K."/>
            <person name="Haridas S."/>
            <person name="Simmons B.A."/>
            <person name="Magnuson J.K."/>
            <person name="Mortensen U.H."/>
            <person name="Larsen T.O."/>
            <person name="Grigoriev I.V."/>
            <person name="Baker S.E."/>
            <person name="Andersen M.R."/>
            <person name="Nordberg H.P."/>
            <person name="Cantor M.N."/>
            <person name="Hua S.X."/>
        </authorList>
    </citation>
    <scope>NUCLEOTIDE SEQUENCE [LARGE SCALE GENOMIC DNA]</scope>
    <source>
        <strain evidence="3">IBT 19404</strain>
    </source>
</reference>
<feature type="compositionally biased region" description="Low complexity" evidence="1">
    <location>
        <begin position="77"/>
        <end position="88"/>
    </location>
</feature>
<evidence type="ECO:0000313" key="3">
    <source>
        <dbReference type="Proteomes" id="UP000235023"/>
    </source>
</evidence>
<dbReference type="AlphaFoldDB" id="A0A2J5HUR7"/>
<gene>
    <name evidence="2" type="ORF">BDW42DRAFT_169740</name>
</gene>
<evidence type="ECO:0000313" key="2">
    <source>
        <dbReference type="EMBL" id="PLN80986.1"/>
    </source>
</evidence>
<name>A0A2J5HUR7_9EURO</name>
<feature type="compositionally biased region" description="Polar residues" evidence="1">
    <location>
        <begin position="15"/>
        <end position="33"/>
    </location>
</feature>
<dbReference type="EMBL" id="KZ559541">
    <property type="protein sequence ID" value="PLN80986.1"/>
    <property type="molecule type" value="Genomic_DNA"/>
</dbReference>
<feature type="region of interest" description="Disordered" evidence="1">
    <location>
        <begin position="1"/>
        <end position="110"/>
    </location>
</feature>
<sequence>MGLIDAPNSHPPPTSHRTASLASPPSPWHQSQRLFPPVAEPTDNGGCLLCQPTPPWSPSSSFSPSRVWTRPPPVLLPSPISSAPTPSSVTMSPLTPSVCPQRRSRTSMSP</sequence>
<accession>A0A2J5HUR7</accession>
<keyword evidence="3" id="KW-1185">Reference proteome</keyword>
<organism evidence="2 3">
    <name type="scientific">Aspergillus taichungensis</name>
    <dbReference type="NCBI Taxonomy" id="482145"/>
    <lineage>
        <taxon>Eukaryota</taxon>
        <taxon>Fungi</taxon>
        <taxon>Dikarya</taxon>
        <taxon>Ascomycota</taxon>
        <taxon>Pezizomycotina</taxon>
        <taxon>Eurotiomycetes</taxon>
        <taxon>Eurotiomycetidae</taxon>
        <taxon>Eurotiales</taxon>
        <taxon>Aspergillaceae</taxon>
        <taxon>Aspergillus</taxon>
        <taxon>Aspergillus subgen. Circumdati</taxon>
    </lineage>
</organism>
<protein>
    <submittedName>
        <fullName evidence="2">Uncharacterized protein</fullName>
    </submittedName>
</protein>
<proteinExistence type="predicted"/>
<dbReference type="Proteomes" id="UP000235023">
    <property type="component" value="Unassembled WGS sequence"/>
</dbReference>
<evidence type="ECO:0000256" key="1">
    <source>
        <dbReference type="SAM" id="MobiDB-lite"/>
    </source>
</evidence>